<dbReference type="GO" id="GO:0006046">
    <property type="term" value="P:N-acetylglucosamine catabolic process"/>
    <property type="evidence" value="ECO:0007669"/>
    <property type="project" value="TreeGrafter"/>
</dbReference>
<reference evidence="4" key="1">
    <citation type="submission" date="2022-07" db="EMBL/GenBank/DDBJ databases">
        <authorList>
            <person name="Otstavnykh N."/>
            <person name="Isaeva M."/>
            <person name="Bystritskaya E."/>
        </authorList>
    </citation>
    <scope>NUCLEOTIDE SEQUENCE</scope>
    <source>
        <strain evidence="4">KCTC 52189</strain>
    </source>
</reference>
<dbReference type="Pfam" id="PF07969">
    <property type="entry name" value="Amidohydro_3"/>
    <property type="match status" value="1"/>
</dbReference>
<dbReference type="InterPro" id="IPR011059">
    <property type="entry name" value="Metal-dep_hydrolase_composite"/>
</dbReference>
<organism evidence="4 5">
    <name type="scientific">Marimonas arenosa</name>
    <dbReference type="NCBI Taxonomy" id="1795305"/>
    <lineage>
        <taxon>Bacteria</taxon>
        <taxon>Pseudomonadati</taxon>
        <taxon>Pseudomonadota</taxon>
        <taxon>Alphaproteobacteria</taxon>
        <taxon>Rhodobacterales</taxon>
        <taxon>Paracoccaceae</taxon>
        <taxon>Marimonas</taxon>
    </lineage>
</organism>
<protein>
    <submittedName>
        <fullName evidence="4">Alpha-D-ribose 1-methylphosphonate 5-triphosphate diphosphatase</fullName>
    </submittedName>
</protein>
<feature type="domain" description="Amidohydrolase 3" evidence="3">
    <location>
        <begin position="71"/>
        <end position="358"/>
    </location>
</feature>
<dbReference type="EMBL" id="JANHAX010000002">
    <property type="protein sequence ID" value="MDQ2090215.1"/>
    <property type="molecule type" value="Genomic_DNA"/>
</dbReference>
<reference evidence="4" key="2">
    <citation type="submission" date="2023-02" db="EMBL/GenBank/DDBJ databases">
        <title>'Rhodoalgimonas zhirmunskyi' gen. nov., isolated from a red alga.</title>
        <authorList>
            <person name="Nedashkovskaya O.I."/>
            <person name="Otstavnykh N.Y."/>
            <person name="Bystritskaya E.P."/>
            <person name="Balabanova L.A."/>
            <person name="Isaeva M.P."/>
        </authorList>
    </citation>
    <scope>NUCLEOTIDE SEQUENCE</scope>
    <source>
        <strain evidence="4">KCTC 52189</strain>
    </source>
</reference>
<evidence type="ECO:0000256" key="1">
    <source>
        <dbReference type="ARBA" id="ARBA00010716"/>
    </source>
</evidence>
<dbReference type="RefSeq" id="WP_306735480.1">
    <property type="nucleotide sequence ID" value="NZ_JANHAX010000002.1"/>
</dbReference>
<keyword evidence="2" id="KW-0378">Hydrolase</keyword>
<dbReference type="SUPFAM" id="SSF51338">
    <property type="entry name" value="Composite domain of metallo-dependent hydrolases"/>
    <property type="match status" value="1"/>
</dbReference>
<sequence>MSLALTLEGAEILAPAGLAPGRLGFAEGVIADGPVGRAVDLSGYIVLPGIVDIHGDGFERHLAPRRGAMKDMAGGLVACEAELAANGVTTAVLAQFWSWEGGMRSPAFARAMLEALAEARPRVVTDLHAQLRFETHMLQDYDAFEDAVAEFGVGYVVFNDHLPHDRLAKGQRPKRLNGTALKSGRSPEVLLALMQALHARSGDVPAAVAGLAARLGRRGVRLGSHDDRTTATRVGWRGRGVTIAEFPETAEAAEAARAGGDGIVLGAPNVMRGGSHNGNASALDLIAMGLCDALASDYHYPSLWRAALFLEEAGACDLASAWALVSEGPARLLGLEDRGRLAPGQRADLVVLDAATRRIAATMSGGRVSYLSGDLAERFLSA</sequence>
<accession>A0AAE4B4G8</accession>
<dbReference type="SUPFAM" id="SSF51556">
    <property type="entry name" value="Metallo-dependent hydrolases"/>
    <property type="match status" value="1"/>
</dbReference>
<dbReference type="GO" id="GO:0019700">
    <property type="term" value="P:organic phosphonate catabolic process"/>
    <property type="evidence" value="ECO:0007669"/>
    <property type="project" value="InterPro"/>
</dbReference>
<dbReference type="GO" id="GO:0008448">
    <property type="term" value="F:N-acetylglucosamine-6-phosphate deacetylase activity"/>
    <property type="evidence" value="ECO:0007669"/>
    <property type="project" value="TreeGrafter"/>
</dbReference>
<dbReference type="Gene3D" id="3.20.20.140">
    <property type="entry name" value="Metal-dependent hydrolases"/>
    <property type="match status" value="1"/>
</dbReference>
<evidence type="ECO:0000256" key="2">
    <source>
        <dbReference type="ARBA" id="ARBA00022801"/>
    </source>
</evidence>
<gene>
    <name evidence="4" type="ORF">NO357_09935</name>
</gene>
<dbReference type="InterPro" id="IPR012696">
    <property type="entry name" value="PhnM"/>
</dbReference>
<dbReference type="Proteomes" id="UP001226762">
    <property type="component" value="Unassembled WGS sequence"/>
</dbReference>
<comment type="similarity">
    <text evidence="1">Belongs to the metallo-dependent hydrolases superfamily. NagA family.</text>
</comment>
<dbReference type="InterPro" id="IPR013108">
    <property type="entry name" value="Amidohydro_3"/>
</dbReference>
<evidence type="ECO:0000313" key="5">
    <source>
        <dbReference type="Proteomes" id="UP001226762"/>
    </source>
</evidence>
<keyword evidence="5" id="KW-1185">Reference proteome</keyword>
<dbReference type="PIRSF" id="PIRSF038971">
    <property type="entry name" value="PhnM"/>
    <property type="match status" value="1"/>
</dbReference>
<evidence type="ECO:0000259" key="3">
    <source>
        <dbReference type="Pfam" id="PF07969"/>
    </source>
</evidence>
<dbReference type="NCBIfam" id="NF011987">
    <property type="entry name" value="PRK15446.2-3"/>
    <property type="match status" value="1"/>
</dbReference>
<proteinExistence type="inferred from homology"/>
<dbReference type="InterPro" id="IPR032466">
    <property type="entry name" value="Metal_Hydrolase"/>
</dbReference>
<comment type="caution">
    <text evidence="4">The sequence shown here is derived from an EMBL/GenBank/DDBJ whole genome shotgun (WGS) entry which is preliminary data.</text>
</comment>
<name>A0AAE4B4G8_9RHOB</name>
<evidence type="ECO:0000313" key="4">
    <source>
        <dbReference type="EMBL" id="MDQ2090215.1"/>
    </source>
</evidence>
<dbReference type="PANTHER" id="PTHR11113:SF14">
    <property type="entry name" value="N-ACETYLGLUCOSAMINE-6-PHOSPHATE DEACETYLASE"/>
    <property type="match status" value="1"/>
</dbReference>
<dbReference type="AlphaFoldDB" id="A0AAE4B4G8"/>
<dbReference type="PANTHER" id="PTHR11113">
    <property type="entry name" value="N-ACETYLGLUCOSAMINE-6-PHOSPHATE DEACETYLASE"/>
    <property type="match status" value="1"/>
</dbReference>